<dbReference type="Proteomes" id="UP000704712">
    <property type="component" value="Unassembled WGS sequence"/>
</dbReference>
<evidence type="ECO:0000256" key="2">
    <source>
        <dbReference type="ARBA" id="ARBA00010400"/>
    </source>
</evidence>
<evidence type="ECO:0000313" key="7">
    <source>
        <dbReference type="EMBL" id="KAF4028021.1"/>
    </source>
</evidence>
<comment type="domain">
    <text evidence="5">The RxLR-dEER motif acts to carry the protein into the host cell cytoplasm through binding to cell surface phosphatidylinositol-3-phosphate.</text>
</comment>
<dbReference type="AlphaFoldDB" id="A0A833RXN2"/>
<feature type="chain" id="PRO_5036239558" description="RxLR effector protein" evidence="5">
    <location>
        <begin position="20"/>
        <end position="95"/>
    </location>
</feature>
<comment type="subcellular location">
    <subcellularLocation>
        <location evidence="1 5">Secreted</location>
    </subcellularLocation>
</comment>
<name>A0A833RXN2_PHYIN</name>
<comment type="similarity">
    <text evidence="2 5">Belongs to the RxLR effector family.</text>
</comment>
<comment type="function">
    <text evidence="5">Effector that suppresses plant defense responses during pathogen infection.</text>
</comment>
<keyword evidence="3 5" id="KW-0964">Secreted</keyword>
<evidence type="ECO:0000313" key="9">
    <source>
        <dbReference type="Proteomes" id="UP000602510"/>
    </source>
</evidence>
<evidence type="ECO:0000256" key="4">
    <source>
        <dbReference type="ARBA" id="ARBA00022729"/>
    </source>
</evidence>
<organism evidence="7 9">
    <name type="scientific">Phytophthora infestans</name>
    <name type="common">Potato late blight agent</name>
    <name type="synonym">Botrytis infestans</name>
    <dbReference type="NCBI Taxonomy" id="4787"/>
    <lineage>
        <taxon>Eukaryota</taxon>
        <taxon>Sar</taxon>
        <taxon>Stramenopiles</taxon>
        <taxon>Oomycota</taxon>
        <taxon>Peronosporomycetes</taxon>
        <taxon>Peronosporales</taxon>
        <taxon>Peronosporaceae</taxon>
        <taxon>Phytophthora</taxon>
    </lineage>
</organism>
<keyword evidence="9" id="KW-1185">Reference proteome</keyword>
<dbReference type="InterPro" id="IPR031825">
    <property type="entry name" value="RXLR"/>
</dbReference>
<feature type="signal peptide" evidence="5">
    <location>
        <begin position="1"/>
        <end position="19"/>
    </location>
</feature>
<evidence type="ECO:0000313" key="8">
    <source>
        <dbReference type="EMBL" id="KAF4131125.1"/>
    </source>
</evidence>
<dbReference type="Proteomes" id="UP000602510">
    <property type="component" value="Unassembled WGS sequence"/>
</dbReference>
<dbReference type="EMBL" id="WSZM01001188">
    <property type="protein sequence ID" value="KAF4028021.1"/>
    <property type="molecule type" value="Genomic_DNA"/>
</dbReference>
<protein>
    <recommendedName>
        <fullName evidence="5">RxLR effector protein</fullName>
    </recommendedName>
</protein>
<proteinExistence type="inferred from homology"/>
<feature type="compositionally biased region" description="Basic and acidic residues" evidence="6">
    <location>
        <begin position="86"/>
        <end position="95"/>
    </location>
</feature>
<accession>A0A833RXN2</accession>
<dbReference type="Pfam" id="PF16810">
    <property type="entry name" value="RXLR"/>
    <property type="match status" value="1"/>
</dbReference>
<evidence type="ECO:0000256" key="5">
    <source>
        <dbReference type="RuleBase" id="RU367124"/>
    </source>
</evidence>
<reference evidence="7" key="1">
    <citation type="submission" date="2020-04" db="EMBL/GenBank/DDBJ databases">
        <title>Hybrid Assembly of Korean Phytophthora infestans isolates.</title>
        <authorList>
            <person name="Prokchorchik M."/>
            <person name="Lee Y."/>
            <person name="Seo J."/>
            <person name="Cho J.-H."/>
            <person name="Park Y.-E."/>
            <person name="Jang D.-C."/>
            <person name="Im J.-S."/>
            <person name="Choi J.-G."/>
            <person name="Park H.-J."/>
            <person name="Lee G.-B."/>
            <person name="Lee Y.-G."/>
            <person name="Hong S.-Y."/>
            <person name="Cho K."/>
            <person name="Sohn K.H."/>
        </authorList>
    </citation>
    <scope>NUCLEOTIDE SEQUENCE</scope>
    <source>
        <strain evidence="7">KR_1_A1</strain>
        <strain evidence="8">KR_2_A2</strain>
    </source>
</reference>
<dbReference type="PROSITE" id="PS51257">
    <property type="entry name" value="PROKAR_LIPOPROTEIN"/>
    <property type="match status" value="1"/>
</dbReference>
<evidence type="ECO:0000256" key="6">
    <source>
        <dbReference type="SAM" id="MobiDB-lite"/>
    </source>
</evidence>
<gene>
    <name evidence="7" type="ORF">GN244_ATG20324</name>
    <name evidence="8" type="ORF">GN958_ATG19670</name>
</gene>
<dbReference type="EMBL" id="JAACNO010002746">
    <property type="protein sequence ID" value="KAF4131125.1"/>
    <property type="molecule type" value="Genomic_DNA"/>
</dbReference>
<keyword evidence="4 5" id="KW-0732">Signal</keyword>
<feature type="region of interest" description="Disordered" evidence="6">
    <location>
        <begin position="44"/>
        <end position="95"/>
    </location>
</feature>
<sequence length="95" mass="10078">MRLGYLLVAIAGLLACSDAAVAVSELKSSKLTAQGNVVVRDQAGDLTADHNTKRTLRVQSDKETEESENVASGKGLADSDDEDERGFDHFDLGSP</sequence>
<evidence type="ECO:0000256" key="3">
    <source>
        <dbReference type="ARBA" id="ARBA00022525"/>
    </source>
</evidence>
<comment type="caution">
    <text evidence="7">The sequence shown here is derived from an EMBL/GenBank/DDBJ whole genome shotgun (WGS) entry which is preliminary data.</text>
</comment>
<evidence type="ECO:0000256" key="1">
    <source>
        <dbReference type="ARBA" id="ARBA00004613"/>
    </source>
</evidence>